<dbReference type="EC" id="2.1.1.171" evidence="3"/>
<evidence type="ECO:0000313" key="3">
    <source>
        <dbReference type="EMBL" id="RVU54897.1"/>
    </source>
</evidence>
<gene>
    <name evidence="3" type="primary">rsmD</name>
    <name evidence="3" type="ORF">EF514_04745</name>
</gene>
<dbReference type="OrthoDB" id="9803017at2"/>
<keyword evidence="4" id="KW-1185">Reference proteome</keyword>
<dbReference type="PIRSF" id="PIRSF004553">
    <property type="entry name" value="CHP00095"/>
    <property type="match status" value="1"/>
</dbReference>
<proteinExistence type="predicted"/>
<dbReference type="InterPro" id="IPR004398">
    <property type="entry name" value="RNA_MeTrfase_RsmD"/>
</dbReference>
<evidence type="ECO:0000256" key="2">
    <source>
        <dbReference type="ARBA" id="ARBA00022679"/>
    </source>
</evidence>
<dbReference type="GO" id="GO:0052913">
    <property type="term" value="F:16S rRNA (guanine(966)-N(2))-methyltransferase activity"/>
    <property type="evidence" value="ECO:0007669"/>
    <property type="project" value="UniProtKB-EC"/>
</dbReference>
<organism evidence="3 4">
    <name type="scientific">Anaerosphaera multitolerans</name>
    <dbReference type="NCBI Taxonomy" id="2487351"/>
    <lineage>
        <taxon>Bacteria</taxon>
        <taxon>Bacillati</taxon>
        <taxon>Bacillota</taxon>
        <taxon>Tissierellia</taxon>
        <taxon>Tissierellales</taxon>
        <taxon>Peptoniphilaceae</taxon>
        <taxon>Anaerosphaera</taxon>
    </lineage>
</organism>
<keyword evidence="2 3" id="KW-0808">Transferase</keyword>
<dbReference type="Pfam" id="PF03602">
    <property type="entry name" value="Cons_hypoth95"/>
    <property type="match status" value="1"/>
</dbReference>
<dbReference type="CDD" id="cd02440">
    <property type="entry name" value="AdoMet_MTases"/>
    <property type="match status" value="1"/>
</dbReference>
<dbReference type="EMBL" id="RLIH01000005">
    <property type="protein sequence ID" value="RVU54897.1"/>
    <property type="molecule type" value="Genomic_DNA"/>
</dbReference>
<name>A0A437S7S2_9FIRM</name>
<dbReference type="Proteomes" id="UP000288812">
    <property type="component" value="Unassembled WGS sequence"/>
</dbReference>
<dbReference type="NCBIfam" id="TIGR00095">
    <property type="entry name" value="16S rRNA (guanine(966)-N(2))-methyltransferase RsmD"/>
    <property type="match status" value="1"/>
</dbReference>
<keyword evidence="1 3" id="KW-0489">Methyltransferase</keyword>
<reference evidence="3 4" key="1">
    <citation type="submission" date="2018-11" db="EMBL/GenBank/DDBJ databases">
        <title>Genome sequencing and assembly of Anaerosphaera sp. nov., GS7-6-2.</title>
        <authorList>
            <person name="Rettenmaier R."/>
            <person name="Liebl W."/>
            <person name="Zverlov V."/>
        </authorList>
    </citation>
    <scope>NUCLEOTIDE SEQUENCE [LARGE SCALE GENOMIC DNA]</scope>
    <source>
        <strain evidence="3 4">GS7-6-2</strain>
    </source>
</reference>
<dbReference type="Gene3D" id="3.40.50.150">
    <property type="entry name" value="Vaccinia Virus protein VP39"/>
    <property type="match status" value="1"/>
</dbReference>
<evidence type="ECO:0000256" key="1">
    <source>
        <dbReference type="ARBA" id="ARBA00022603"/>
    </source>
</evidence>
<dbReference type="GO" id="GO:0003676">
    <property type="term" value="F:nucleic acid binding"/>
    <property type="evidence" value="ECO:0007669"/>
    <property type="project" value="InterPro"/>
</dbReference>
<evidence type="ECO:0000313" key="4">
    <source>
        <dbReference type="Proteomes" id="UP000288812"/>
    </source>
</evidence>
<protein>
    <submittedName>
        <fullName evidence="3">16S rRNA (Guanine(966)-N(2))-methyltransferase RsmD</fullName>
        <ecNumber evidence="3">2.1.1.171</ecNumber>
    </submittedName>
</protein>
<dbReference type="PANTHER" id="PTHR43542">
    <property type="entry name" value="METHYLTRANSFERASE"/>
    <property type="match status" value="1"/>
</dbReference>
<comment type="caution">
    <text evidence="3">The sequence shown here is derived from an EMBL/GenBank/DDBJ whole genome shotgun (WGS) entry which is preliminary data.</text>
</comment>
<sequence length="181" mass="20929">MRVISGINRGIKLETLKGNSTRPTEDRIKENVFNILGQNFFDTYVLDLFSGSGSIGIEFLSRGAAHCYFIDNNVKAIDIIRRNLEKTNLSQKSTVLKIDALVFLKKYNNIKFDYIYVDPPYENKTLYMEVVKSILKNESLKREGFLIIEQNSNFDLDFNDSLEMVKYKKYGNTSIGVWKIK</sequence>
<dbReference type="PROSITE" id="PS00092">
    <property type="entry name" value="N6_MTASE"/>
    <property type="match status" value="1"/>
</dbReference>
<accession>A0A437S7S2</accession>
<dbReference type="PANTHER" id="PTHR43542:SF1">
    <property type="entry name" value="METHYLTRANSFERASE"/>
    <property type="match status" value="1"/>
</dbReference>
<dbReference type="RefSeq" id="WP_127724280.1">
    <property type="nucleotide sequence ID" value="NZ_RLIH01000005.1"/>
</dbReference>
<dbReference type="AlphaFoldDB" id="A0A437S7S2"/>
<dbReference type="InterPro" id="IPR002052">
    <property type="entry name" value="DNA_methylase_N6_adenine_CS"/>
</dbReference>
<dbReference type="SUPFAM" id="SSF53335">
    <property type="entry name" value="S-adenosyl-L-methionine-dependent methyltransferases"/>
    <property type="match status" value="1"/>
</dbReference>
<dbReference type="InterPro" id="IPR029063">
    <property type="entry name" value="SAM-dependent_MTases_sf"/>
</dbReference>